<dbReference type="InterPro" id="IPR016161">
    <property type="entry name" value="Ald_DH/histidinol_DH"/>
</dbReference>
<evidence type="ECO:0000256" key="3">
    <source>
        <dbReference type="ARBA" id="ARBA00024226"/>
    </source>
</evidence>
<comment type="similarity">
    <text evidence="1">Belongs to the aldehyde dehydrogenase family.</text>
</comment>
<keyword evidence="2" id="KW-0560">Oxidoreductase</keyword>
<reference evidence="7" key="1">
    <citation type="submission" date="2019-06" db="EMBL/GenBank/DDBJ databases">
        <authorList>
            <person name="Broberg M."/>
        </authorList>
    </citation>
    <scope>NUCLEOTIDE SEQUENCE [LARGE SCALE GENOMIC DNA]</scope>
</reference>
<dbReference type="InterPro" id="IPR015590">
    <property type="entry name" value="Aldehyde_DH_dom"/>
</dbReference>
<dbReference type="FunFam" id="3.40.309.10:FF:000012">
    <property type="entry name" value="Betaine aldehyde dehydrogenase"/>
    <property type="match status" value="1"/>
</dbReference>
<organism evidence="6 7">
    <name type="scientific">Clonostachys byssicola</name>
    <dbReference type="NCBI Taxonomy" id="160290"/>
    <lineage>
        <taxon>Eukaryota</taxon>
        <taxon>Fungi</taxon>
        <taxon>Dikarya</taxon>
        <taxon>Ascomycota</taxon>
        <taxon>Pezizomycotina</taxon>
        <taxon>Sordariomycetes</taxon>
        <taxon>Hypocreomycetidae</taxon>
        <taxon>Hypocreales</taxon>
        <taxon>Bionectriaceae</taxon>
        <taxon>Clonostachys</taxon>
    </lineage>
</organism>
<dbReference type="InterPro" id="IPR016163">
    <property type="entry name" value="Ald_DH_C"/>
</dbReference>
<dbReference type="SUPFAM" id="SSF53720">
    <property type="entry name" value="ALDH-like"/>
    <property type="match status" value="1"/>
</dbReference>
<reference evidence="6 7" key="2">
    <citation type="submission" date="2021-10" db="EMBL/GenBank/DDBJ databases">
        <authorList>
            <person name="Piombo E."/>
        </authorList>
    </citation>
    <scope>NUCLEOTIDE SEQUENCE [LARGE SCALE GENOMIC DNA]</scope>
</reference>
<dbReference type="GO" id="GO:0004029">
    <property type="term" value="F:aldehyde dehydrogenase (NAD+) activity"/>
    <property type="evidence" value="ECO:0007669"/>
    <property type="project" value="UniProtKB-EC"/>
</dbReference>
<dbReference type="OrthoDB" id="310895at2759"/>
<dbReference type="Gene3D" id="3.40.309.10">
    <property type="entry name" value="Aldehyde Dehydrogenase, Chain A, domain 2"/>
    <property type="match status" value="1"/>
</dbReference>
<keyword evidence="7" id="KW-1185">Reference proteome</keyword>
<comment type="caution">
    <text evidence="6">The sequence shown here is derived from an EMBL/GenBank/DDBJ whole genome shotgun (WGS) entry which is preliminary data.</text>
</comment>
<evidence type="ECO:0000256" key="1">
    <source>
        <dbReference type="ARBA" id="ARBA00009986"/>
    </source>
</evidence>
<dbReference type="FunFam" id="3.40.605.10:FF:000050">
    <property type="entry name" value="Aldehyde dehydrogenase, mitochondrial"/>
    <property type="match status" value="1"/>
</dbReference>
<accession>A0A9N9XWW2</accession>
<dbReference type="EMBL" id="CABFNO020001297">
    <property type="protein sequence ID" value="CAG9977397.1"/>
    <property type="molecule type" value="Genomic_DNA"/>
</dbReference>
<sequence length="488" mass="51716">MVTTTVFGLSTGLFINNKFIPAHGGHTLDTINPATGKHLAKVSAAQTEDVDSAVAAAQTAYVACWKRSPPQEKAKLLLRLAELIERDRDDLATLAAVDAGALYADTQYGEIEQSIQQLRYYAGWSDKITGKLLDGRGEGLSFTSREPLGVCAAIVPWNAPLMIAIWKLAPAIAAGNVLIIKTPELAPLCGQKLGELVCEAGFPPGIINIICGLGTIAGHALAEHQGVSKIAFTGSTSVGRSIMRASANSNLKRISLELGGKGPSIVFGDADLENALKWTIRGITLHNGQICAAGSRILVHESIYERFCREFHQRSRDAVYGDPLLPATKKGPIISQAQLQSILKSVEMGARNGGHLLHGGKAIGEGGYFIENTAFMGVDEDSIIARDEIFGPVAAISKFSTEEEAVARANRTIYGLSAAVFTSSIDTAVRVTAAMESGHVTVNAWGMLSADAPFGGYKQSGFGRDGGEEALESWTTVKTVKYSISAST</sequence>
<evidence type="ECO:0000313" key="7">
    <source>
        <dbReference type="Proteomes" id="UP000754883"/>
    </source>
</evidence>
<comment type="catalytic activity">
    <reaction evidence="4">
        <text>an aldehyde + NAD(+) + H2O = a carboxylate + NADH + 2 H(+)</text>
        <dbReference type="Rhea" id="RHEA:16185"/>
        <dbReference type="ChEBI" id="CHEBI:15377"/>
        <dbReference type="ChEBI" id="CHEBI:15378"/>
        <dbReference type="ChEBI" id="CHEBI:17478"/>
        <dbReference type="ChEBI" id="CHEBI:29067"/>
        <dbReference type="ChEBI" id="CHEBI:57540"/>
        <dbReference type="ChEBI" id="CHEBI:57945"/>
        <dbReference type="EC" id="1.2.1.3"/>
    </reaction>
</comment>
<evidence type="ECO:0000313" key="6">
    <source>
        <dbReference type="EMBL" id="CAG9977397.1"/>
    </source>
</evidence>
<evidence type="ECO:0000256" key="2">
    <source>
        <dbReference type="ARBA" id="ARBA00023002"/>
    </source>
</evidence>
<evidence type="ECO:0000259" key="5">
    <source>
        <dbReference type="Pfam" id="PF00171"/>
    </source>
</evidence>
<proteinExistence type="inferred from homology"/>
<gene>
    <name evidence="6" type="ORF">CBYS24578_00018522</name>
</gene>
<evidence type="ECO:0000256" key="4">
    <source>
        <dbReference type="ARBA" id="ARBA00049194"/>
    </source>
</evidence>
<dbReference type="InterPro" id="IPR016162">
    <property type="entry name" value="Ald_DH_N"/>
</dbReference>
<dbReference type="EC" id="1.2.1.3" evidence="3"/>
<dbReference type="Pfam" id="PF00171">
    <property type="entry name" value="Aldedh"/>
    <property type="match status" value="1"/>
</dbReference>
<dbReference type="FunFam" id="3.40.605.10:FF:000026">
    <property type="entry name" value="Aldehyde dehydrogenase, putative"/>
    <property type="match status" value="1"/>
</dbReference>
<dbReference type="AlphaFoldDB" id="A0A9N9XWW2"/>
<feature type="domain" description="Aldehyde dehydrogenase" evidence="5">
    <location>
        <begin position="22"/>
        <end position="480"/>
    </location>
</feature>
<name>A0A9N9XWW2_9HYPO</name>
<dbReference type="Gene3D" id="3.40.605.10">
    <property type="entry name" value="Aldehyde Dehydrogenase, Chain A, domain 1"/>
    <property type="match status" value="1"/>
</dbReference>
<dbReference type="PANTHER" id="PTHR11699">
    <property type="entry name" value="ALDEHYDE DEHYDROGENASE-RELATED"/>
    <property type="match status" value="1"/>
</dbReference>
<protein>
    <recommendedName>
        <fullName evidence="3">aldehyde dehydrogenase (NAD(+))</fullName>
        <ecNumber evidence="3">1.2.1.3</ecNumber>
    </recommendedName>
</protein>
<dbReference type="Proteomes" id="UP000754883">
    <property type="component" value="Unassembled WGS sequence"/>
</dbReference>
<dbReference type="GO" id="GO:0046394">
    <property type="term" value="P:carboxylic acid biosynthetic process"/>
    <property type="evidence" value="ECO:0007669"/>
    <property type="project" value="UniProtKB-ARBA"/>
</dbReference>